<feature type="compositionally biased region" description="Polar residues" evidence="8">
    <location>
        <begin position="76"/>
        <end position="86"/>
    </location>
</feature>
<dbReference type="AlphaFoldDB" id="A0A9W8GK34"/>
<name>A0A9W8GK34_9FUNG</name>
<dbReference type="InterPro" id="IPR010994">
    <property type="entry name" value="RuvA_2-like"/>
</dbReference>
<keyword evidence="10" id="KW-0255">Endonuclease</keyword>
<dbReference type="FunFam" id="3.40.50.10130:FF:000001">
    <property type="entry name" value="DNA excision repair protein ERCC-1"/>
    <property type="match status" value="1"/>
</dbReference>
<dbReference type="OrthoDB" id="10262814at2759"/>
<dbReference type="GO" id="GO:0006312">
    <property type="term" value="P:mitotic recombination"/>
    <property type="evidence" value="ECO:0007669"/>
    <property type="project" value="TreeGrafter"/>
</dbReference>
<keyword evidence="5" id="KW-0234">DNA repair</keyword>
<dbReference type="InterPro" id="IPR004579">
    <property type="entry name" value="ERCC1/RAD10/SWI10"/>
</dbReference>
<evidence type="ECO:0000256" key="1">
    <source>
        <dbReference type="ARBA" id="ARBA00004123"/>
    </source>
</evidence>
<evidence type="ECO:0000256" key="8">
    <source>
        <dbReference type="SAM" id="MobiDB-lite"/>
    </source>
</evidence>
<dbReference type="CDD" id="cd22325">
    <property type="entry name" value="ERCC1_C-like"/>
    <property type="match status" value="1"/>
</dbReference>
<keyword evidence="11" id="KW-1185">Reference proteome</keyword>
<dbReference type="Pfam" id="PF14520">
    <property type="entry name" value="HHH_5"/>
    <property type="match status" value="1"/>
</dbReference>
<dbReference type="GO" id="GO:0004519">
    <property type="term" value="F:endonuclease activity"/>
    <property type="evidence" value="ECO:0007669"/>
    <property type="project" value="UniProtKB-KW"/>
</dbReference>
<keyword evidence="3" id="KW-0227">DNA damage</keyword>
<dbReference type="FunFam" id="1.10.150.20:FF:000017">
    <property type="entry name" value="DNA excision repair protein ERCC-1"/>
    <property type="match status" value="1"/>
</dbReference>
<evidence type="ECO:0000256" key="2">
    <source>
        <dbReference type="ARBA" id="ARBA00008283"/>
    </source>
</evidence>
<dbReference type="NCBIfam" id="TIGR00597">
    <property type="entry name" value="rad10"/>
    <property type="match status" value="1"/>
</dbReference>
<feature type="compositionally biased region" description="Gly residues" evidence="8">
    <location>
        <begin position="106"/>
        <end position="115"/>
    </location>
</feature>
<dbReference type="Gene3D" id="3.40.50.10130">
    <property type="match status" value="1"/>
</dbReference>
<dbReference type="GO" id="GO:0000110">
    <property type="term" value="C:nucleotide-excision repair factor 1 complex"/>
    <property type="evidence" value="ECO:0007669"/>
    <property type="project" value="TreeGrafter"/>
</dbReference>
<dbReference type="InterPro" id="IPR011335">
    <property type="entry name" value="Restrct_endonuc-II-like"/>
</dbReference>
<dbReference type="PANTHER" id="PTHR12749:SF0">
    <property type="entry name" value="DNA EXCISION REPAIR PROTEIN ERCC-1"/>
    <property type="match status" value="1"/>
</dbReference>
<dbReference type="GO" id="GO:0070914">
    <property type="term" value="P:UV-damage excision repair"/>
    <property type="evidence" value="ECO:0007669"/>
    <property type="project" value="TreeGrafter"/>
</dbReference>
<evidence type="ECO:0000256" key="3">
    <source>
        <dbReference type="ARBA" id="ARBA00022763"/>
    </source>
</evidence>
<feature type="compositionally biased region" description="Low complexity" evidence="8">
    <location>
        <begin position="55"/>
        <end position="75"/>
    </location>
</feature>
<feature type="domain" description="ERCC1-like central" evidence="9">
    <location>
        <begin position="120"/>
        <end position="233"/>
    </location>
</feature>
<organism evidence="10 11">
    <name type="scientific">Coemansia spiralis</name>
    <dbReference type="NCBI Taxonomy" id="417178"/>
    <lineage>
        <taxon>Eukaryota</taxon>
        <taxon>Fungi</taxon>
        <taxon>Fungi incertae sedis</taxon>
        <taxon>Zoopagomycota</taxon>
        <taxon>Kickxellomycotina</taxon>
        <taxon>Kickxellomycetes</taxon>
        <taxon>Kickxellales</taxon>
        <taxon>Kickxellaceae</taxon>
        <taxon>Coemansia</taxon>
    </lineage>
</organism>
<keyword evidence="10" id="KW-0378">Hydrolase</keyword>
<dbReference type="PANTHER" id="PTHR12749">
    <property type="entry name" value="EXCISION REPAIR CROSS-COMPLEMENTING 1 ERCC1"/>
    <property type="match status" value="1"/>
</dbReference>
<feature type="region of interest" description="Disordered" evidence="8">
    <location>
        <begin position="1"/>
        <end position="115"/>
    </location>
</feature>
<dbReference type="Pfam" id="PF03834">
    <property type="entry name" value="Rad10"/>
    <property type="match status" value="1"/>
</dbReference>
<accession>A0A9W8GK34</accession>
<dbReference type="GO" id="GO:0006302">
    <property type="term" value="P:double-strand break repair"/>
    <property type="evidence" value="ECO:0007669"/>
    <property type="project" value="UniProtKB-ARBA"/>
</dbReference>
<dbReference type="GO" id="GO:0070522">
    <property type="term" value="C:ERCC4-ERCC1 complex"/>
    <property type="evidence" value="ECO:0007669"/>
    <property type="project" value="TreeGrafter"/>
</dbReference>
<comment type="similarity">
    <text evidence="2">Belongs to the ERCC1/RAD10/SWI10 family.</text>
</comment>
<dbReference type="SUPFAM" id="SSF52980">
    <property type="entry name" value="Restriction endonuclease-like"/>
    <property type="match status" value="1"/>
</dbReference>
<dbReference type="EMBL" id="JANBTX010000038">
    <property type="protein sequence ID" value="KAJ2688801.1"/>
    <property type="molecule type" value="Genomic_DNA"/>
</dbReference>
<comment type="subcellular location">
    <subcellularLocation>
        <location evidence="1">Nucleus</location>
    </subcellularLocation>
</comment>
<keyword evidence="6" id="KW-0539">Nucleus</keyword>
<keyword evidence="4" id="KW-0238">DNA-binding</keyword>
<evidence type="ECO:0000256" key="7">
    <source>
        <dbReference type="ARBA" id="ARBA00071993"/>
    </source>
</evidence>
<evidence type="ECO:0000256" key="5">
    <source>
        <dbReference type="ARBA" id="ARBA00023204"/>
    </source>
</evidence>
<comment type="caution">
    <text evidence="10">The sequence shown here is derived from an EMBL/GenBank/DDBJ whole genome shotgun (WGS) entry which is preliminary data.</text>
</comment>
<evidence type="ECO:0000313" key="11">
    <source>
        <dbReference type="Proteomes" id="UP001151516"/>
    </source>
</evidence>
<evidence type="ECO:0000313" key="10">
    <source>
        <dbReference type="EMBL" id="KAJ2688801.1"/>
    </source>
</evidence>
<gene>
    <name evidence="10" type="primary">RAD10</name>
    <name evidence="10" type="ORF">IWW39_001942</name>
</gene>
<dbReference type="GO" id="GO:0006289">
    <property type="term" value="P:nucleotide-excision repair"/>
    <property type="evidence" value="ECO:0007669"/>
    <property type="project" value="UniProtKB-ARBA"/>
</dbReference>
<dbReference type="GO" id="GO:0003684">
    <property type="term" value="F:damaged DNA binding"/>
    <property type="evidence" value="ECO:0007669"/>
    <property type="project" value="InterPro"/>
</dbReference>
<dbReference type="SUPFAM" id="SSF47781">
    <property type="entry name" value="RuvA domain 2-like"/>
    <property type="match status" value="1"/>
</dbReference>
<evidence type="ECO:0000256" key="4">
    <source>
        <dbReference type="ARBA" id="ARBA00023125"/>
    </source>
</evidence>
<dbReference type="InterPro" id="IPR047260">
    <property type="entry name" value="ERCC1-like_central_dom"/>
</dbReference>
<sequence>MADSTEQHKQCKRQFRIPTVEDIEKSRMDAEKRLAPAESMRDVLPFDLSSSSLRPPTAAPKASAPATGATVPAVAQSSEVRTSYNQPEGAATAAGSNQARPIASPAGGGGGGGRGSGQVVLVNELQRGNPVLECVRNVRWSYSKDIIPDYVVGRTSCILYLSVKYHRLHPEYISKRIDGLGKNYRLRVLLIHVDTDDCKIPLREINRIAVLGEMTILLAWSLDEAGRYIETLKAFEHRQPDIIKERVEDTYMARLSNSLTSIKSVNKTDVLTLSSNFGSFEGVSKATSNELSLCAGIGDLKAQRIFKAFHEPFIPEK</sequence>
<dbReference type="Proteomes" id="UP001151516">
    <property type="component" value="Unassembled WGS sequence"/>
</dbReference>
<dbReference type="GO" id="GO:0003697">
    <property type="term" value="F:single-stranded DNA binding"/>
    <property type="evidence" value="ECO:0007669"/>
    <property type="project" value="TreeGrafter"/>
</dbReference>
<evidence type="ECO:0000259" key="9">
    <source>
        <dbReference type="Pfam" id="PF03834"/>
    </source>
</evidence>
<protein>
    <recommendedName>
        <fullName evidence="7">DNA excision repair protein ERCC-1</fullName>
    </recommendedName>
</protein>
<evidence type="ECO:0000256" key="6">
    <source>
        <dbReference type="ARBA" id="ARBA00023242"/>
    </source>
</evidence>
<keyword evidence="10" id="KW-0540">Nuclease</keyword>
<reference evidence="10" key="1">
    <citation type="submission" date="2022-07" db="EMBL/GenBank/DDBJ databases">
        <title>Phylogenomic reconstructions and comparative analyses of Kickxellomycotina fungi.</title>
        <authorList>
            <person name="Reynolds N.K."/>
            <person name="Stajich J.E."/>
            <person name="Barry K."/>
            <person name="Grigoriev I.V."/>
            <person name="Crous P."/>
            <person name="Smith M.E."/>
        </authorList>
    </citation>
    <scope>NUCLEOTIDE SEQUENCE</scope>
    <source>
        <strain evidence="10">CBS 109367</strain>
    </source>
</reference>
<feature type="compositionally biased region" description="Basic and acidic residues" evidence="8">
    <location>
        <begin position="22"/>
        <end position="41"/>
    </location>
</feature>
<dbReference type="Gene3D" id="1.10.150.20">
    <property type="entry name" value="5' to 3' exonuclease, C-terminal subdomain"/>
    <property type="match status" value="1"/>
</dbReference>
<proteinExistence type="inferred from homology"/>